<dbReference type="Proteomes" id="UP001187531">
    <property type="component" value="Unassembled WGS sequence"/>
</dbReference>
<comment type="caution">
    <text evidence="2">The sequence shown here is derived from an EMBL/GenBank/DDBJ whole genome shotgun (WGS) entry which is preliminary data.</text>
</comment>
<evidence type="ECO:0000313" key="3">
    <source>
        <dbReference type="Proteomes" id="UP001187531"/>
    </source>
</evidence>
<evidence type="ECO:0000256" key="1">
    <source>
        <dbReference type="SAM" id="Coils"/>
    </source>
</evidence>
<gene>
    <name evidence="2" type="ORF">QYM36_017897</name>
</gene>
<keyword evidence="3" id="KW-1185">Reference proteome</keyword>
<organism evidence="2 3">
    <name type="scientific">Artemia franciscana</name>
    <name type="common">Brine shrimp</name>
    <name type="synonym">Artemia sanfranciscana</name>
    <dbReference type="NCBI Taxonomy" id="6661"/>
    <lineage>
        <taxon>Eukaryota</taxon>
        <taxon>Metazoa</taxon>
        <taxon>Ecdysozoa</taxon>
        <taxon>Arthropoda</taxon>
        <taxon>Crustacea</taxon>
        <taxon>Branchiopoda</taxon>
        <taxon>Anostraca</taxon>
        <taxon>Artemiidae</taxon>
        <taxon>Artemia</taxon>
    </lineage>
</organism>
<protein>
    <submittedName>
        <fullName evidence="2">Uncharacterized protein</fullName>
    </submittedName>
</protein>
<feature type="coiled-coil region" evidence="1">
    <location>
        <begin position="258"/>
        <end position="292"/>
    </location>
</feature>
<proteinExistence type="predicted"/>
<dbReference type="EMBL" id="JAVRJZ010000078">
    <property type="protein sequence ID" value="KAK2703765.1"/>
    <property type="molecule type" value="Genomic_DNA"/>
</dbReference>
<keyword evidence="1" id="KW-0175">Coiled coil</keyword>
<sequence>MEAHVNGIANKIRYNEEKRGKKRNTSLENINLLSDPAVSSTRMIRVGIISNTISNNIQSDIFKDRKMKRARIDGPDSSTDQRMISAIPEVSSEISSLPLLVLTTPLQRLFLNRSNLVKINKRLKEDSLRIEKRIQAISEALEGAIQTIRMLAAKLTNTLFGDFKNAKRRAEEIQDELSSLRDVDILDKNSYCPRLIVLGGLYKRLEEISSVLKAIRQIENHQSSVLSFASVFENRQISVLSSASVLVQEALGAEKIRVENLQKEYGCLMVQIEEIKARQEDVKKQIDKEKFKMDRKSLRQKQFNLASEEILDSIHN</sequence>
<feature type="coiled-coil region" evidence="1">
    <location>
        <begin position="120"/>
        <end position="183"/>
    </location>
</feature>
<accession>A0AA88H3D4</accession>
<dbReference type="AlphaFoldDB" id="A0AA88H3D4"/>
<evidence type="ECO:0000313" key="2">
    <source>
        <dbReference type="EMBL" id="KAK2703765.1"/>
    </source>
</evidence>
<reference evidence="2" key="1">
    <citation type="submission" date="2023-07" db="EMBL/GenBank/DDBJ databases">
        <title>Chromosome-level genome assembly of Artemia franciscana.</title>
        <authorList>
            <person name="Jo E."/>
        </authorList>
    </citation>
    <scope>NUCLEOTIDE SEQUENCE</scope>
    <source>
        <tissue evidence="2">Whole body</tissue>
    </source>
</reference>
<name>A0AA88H3D4_ARTSF</name>